<dbReference type="Proteomes" id="UP001204320">
    <property type="component" value="Unassembled WGS sequence"/>
</dbReference>
<dbReference type="InterPro" id="IPR036895">
    <property type="entry name" value="Uracil-DNA_glycosylase-like_sf"/>
</dbReference>
<name>A0ABT1Z986_9ACTN</name>
<protein>
    <submittedName>
        <fullName evidence="2">Uracil-DNA glycosylase family protein</fullName>
    </submittedName>
</protein>
<dbReference type="SUPFAM" id="SSF52141">
    <property type="entry name" value="Uracil-DNA glycosylase-like"/>
    <property type="match status" value="1"/>
</dbReference>
<keyword evidence="3" id="KW-1185">Reference proteome</keyword>
<accession>A0ABT1Z986</accession>
<dbReference type="InterPro" id="IPR047124">
    <property type="entry name" value="HI_0220.2"/>
</dbReference>
<dbReference type="CDD" id="cd10033">
    <property type="entry name" value="UDG_like"/>
    <property type="match status" value="1"/>
</dbReference>
<evidence type="ECO:0000313" key="3">
    <source>
        <dbReference type="Proteomes" id="UP001204320"/>
    </source>
</evidence>
<dbReference type="Gene3D" id="3.40.470.10">
    <property type="entry name" value="Uracil-DNA glycosylase-like domain"/>
    <property type="match status" value="1"/>
</dbReference>
<dbReference type="RefSeq" id="WP_258499243.1">
    <property type="nucleotide sequence ID" value="NZ_JANSKA010000004.1"/>
</dbReference>
<gene>
    <name evidence="2" type="ORF">NVS32_07395</name>
</gene>
<dbReference type="PANTHER" id="PTHR42160">
    <property type="entry name" value="URACIL-DNA GLYCOSYLASE SUPERFAMILY PROTEIN"/>
    <property type="match status" value="1"/>
</dbReference>
<evidence type="ECO:0000259" key="1">
    <source>
        <dbReference type="SMART" id="SM00986"/>
    </source>
</evidence>
<dbReference type="PANTHER" id="PTHR42160:SF1">
    <property type="entry name" value="URACIL-DNA GLYCOSYLASE SUPERFAMILY PROTEIN"/>
    <property type="match status" value="1"/>
</dbReference>
<dbReference type="Pfam" id="PF03167">
    <property type="entry name" value="UDG"/>
    <property type="match status" value="1"/>
</dbReference>
<dbReference type="SMART" id="SM00986">
    <property type="entry name" value="UDG"/>
    <property type="match status" value="1"/>
</dbReference>
<feature type="domain" description="Uracil-DNA glycosylase-like" evidence="1">
    <location>
        <begin position="32"/>
        <end position="189"/>
    </location>
</feature>
<dbReference type="SMART" id="SM00987">
    <property type="entry name" value="UreE_C"/>
    <property type="match status" value="1"/>
</dbReference>
<organism evidence="2 3">
    <name type="scientific">Tractidigestivibacter montrealensis</name>
    <dbReference type="NCBI Taxonomy" id="2972466"/>
    <lineage>
        <taxon>Bacteria</taxon>
        <taxon>Bacillati</taxon>
        <taxon>Actinomycetota</taxon>
        <taxon>Coriobacteriia</taxon>
        <taxon>Coriobacteriales</taxon>
        <taxon>Atopobiaceae</taxon>
        <taxon>Tractidigestivibacter</taxon>
    </lineage>
</organism>
<proteinExistence type="predicted"/>
<comment type="caution">
    <text evidence="2">The sequence shown here is derived from an EMBL/GenBank/DDBJ whole genome shotgun (WGS) entry which is preliminary data.</text>
</comment>
<reference evidence="2 3" key="1">
    <citation type="submission" date="2022-08" db="EMBL/GenBank/DDBJ databases">
        <title>Tractidigestivibacter montrealensis type strain KD21.</title>
        <authorList>
            <person name="Diop K."/>
            <person name="Richard C."/>
            <person name="Routy B."/>
        </authorList>
    </citation>
    <scope>NUCLEOTIDE SEQUENCE [LARGE SCALE GENOMIC DNA]</scope>
    <source>
        <strain evidence="2 3">KD21</strain>
    </source>
</reference>
<sequence length="198" mass="22465">MTGTQADFDSVFQAIRADEQNGEFTRQGIDPLYTASATSRLVIIGQAPGRVAQETRIPWNDKSGDRLRDWLGIDRVTFYDPSAVALLPMDFYYPGKGKSGDLPPRRGFAEKWHPVLLGMMPQVRLTVLVGSYATRRYLELSSSAKLTDVVRNYADYLPRFFPLVHPSPRNQLWMSRNPWFETDVLPRLRSEVASALRG</sequence>
<dbReference type="InterPro" id="IPR005122">
    <property type="entry name" value="Uracil-DNA_glycosylase-like"/>
</dbReference>
<dbReference type="EMBL" id="JANSKA010000004">
    <property type="protein sequence ID" value="MCR9036769.1"/>
    <property type="molecule type" value="Genomic_DNA"/>
</dbReference>
<evidence type="ECO:0000313" key="2">
    <source>
        <dbReference type="EMBL" id="MCR9036769.1"/>
    </source>
</evidence>